<reference evidence="7 8" key="1">
    <citation type="submission" date="2023-10" db="EMBL/GenBank/DDBJ databases">
        <authorList>
            <person name="Venkata Ramana C."/>
            <person name="Sasikala C."/>
            <person name="Dhurka M."/>
        </authorList>
    </citation>
    <scope>NUCLEOTIDE SEQUENCE [LARGE SCALE GENOMIC DNA]</scope>
    <source>
        <strain evidence="7 8">KCTC 32151</strain>
    </source>
</reference>
<evidence type="ECO:0000256" key="6">
    <source>
        <dbReference type="ARBA" id="ARBA00023136"/>
    </source>
</evidence>
<evidence type="ECO:0000313" key="8">
    <source>
        <dbReference type="Proteomes" id="UP001185659"/>
    </source>
</evidence>
<evidence type="ECO:0000256" key="5">
    <source>
        <dbReference type="ARBA" id="ARBA00022989"/>
    </source>
</evidence>
<organism evidence="7 8">
    <name type="scientific">Nitratireductor aquimarinus</name>
    <dbReference type="NCBI Taxonomy" id="889300"/>
    <lineage>
        <taxon>Bacteria</taxon>
        <taxon>Pseudomonadati</taxon>
        <taxon>Pseudomonadota</taxon>
        <taxon>Alphaproteobacteria</taxon>
        <taxon>Hyphomicrobiales</taxon>
        <taxon>Phyllobacteriaceae</taxon>
        <taxon>Nitratireductor</taxon>
    </lineage>
</organism>
<evidence type="ECO:0000256" key="2">
    <source>
        <dbReference type="ARBA" id="ARBA00008806"/>
    </source>
</evidence>
<dbReference type="Proteomes" id="UP001185659">
    <property type="component" value="Unassembled WGS sequence"/>
</dbReference>
<comment type="subcellular location">
    <subcellularLocation>
        <location evidence="1">Cell membrane</location>
        <topology evidence="1">Multi-pass membrane protein</topology>
    </subcellularLocation>
</comment>
<dbReference type="InterPro" id="IPR003688">
    <property type="entry name" value="TraG/VirD4"/>
</dbReference>
<dbReference type="SUPFAM" id="SSF52540">
    <property type="entry name" value="P-loop containing nucleoside triphosphate hydrolases"/>
    <property type="match status" value="1"/>
</dbReference>
<comment type="similarity">
    <text evidence="2">Belongs to the VirD4/TraG family.</text>
</comment>
<dbReference type="Pfam" id="PF02534">
    <property type="entry name" value="T4SS-DNA_transf"/>
    <property type="match status" value="1"/>
</dbReference>
<protein>
    <submittedName>
        <fullName evidence="7">Type IV secretory system conjugative DNA transfer family protein</fullName>
    </submittedName>
</protein>
<dbReference type="InterPro" id="IPR027417">
    <property type="entry name" value="P-loop_NTPase"/>
</dbReference>
<evidence type="ECO:0000313" key="7">
    <source>
        <dbReference type="EMBL" id="MDV6225636.1"/>
    </source>
</evidence>
<evidence type="ECO:0000256" key="1">
    <source>
        <dbReference type="ARBA" id="ARBA00004651"/>
    </source>
</evidence>
<accession>A0ABU4AHN0</accession>
<keyword evidence="6" id="KW-0472">Membrane</keyword>
<dbReference type="CDD" id="cd01127">
    <property type="entry name" value="TrwB_TraG_TraD_VirD4"/>
    <property type="match status" value="2"/>
</dbReference>
<dbReference type="RefSeq" id="WP_317560623.1">
    <property type="nucleotide sequence ID" value="NZ_JAWLIP010000001.1"/>
</dbReference>
<keyword evidence="4" id="KW-0812">Transmembrane</keyword>
<evidence type="ECO:0000256" key="4">
    <source>
        <dbReference type="ARBA" id="ARBA00022692"/>
    </source>
</evidence>
<dbReference type="PANTHER" id="PTHR37937:SF1">
    <property type="entry name" value="CONJUGATIVE TRANSFER: DNA TRANSPORT"/>
    <property type="match status" value="1"/>
</dbReference>
<keyword evidence="5" id="KW-1133">Transmembrane helix</keyword>
<comment type="caution">
    <text evidence="7">The sequence shown here is derived from an EMBL/GenBank/DDBJ whole genome shotgun (WGS) entry which is preliminary data.</text>
</comment>
<dbReference type="Gene3D" id="3.40.50.300">
    <property type="entry name" value="P-loop containing nucleotide triphosphate hydrolases"/>
    <property type="match status" value="1"/>
</dbReference>
<gene>
    <name evidence="7" type="ORF">R2G56_04995</name>
</gene>
<proteinExistence type="inferred from homology"/>
<keyword evidence="8" id="KW-1185">Reference proteome</keyword>
<evidence type="ECO:0000256" key="3">
    <source>
        <dbReference type="ARBA" id="ARBA00022475"/>
    </source>
</evidence>
<keyword evidence="3" id="KW-1003">Cell membrane</keyword>
<name>A0ABU4AHN0_9HYPH</name>
<dbReference type="InterPro" id="IPR051539">
    <property type="entry name" value="T4SS-coupling_protein"/>
</dbReference>
<dbReference type="PANTHER" id="PTHR37937">
    <property type="entry name" value="CONJUGATIVE TRANSFER: DNA TRANSPORT"/>
    <property type="match status" value="1"/>
</dbReference>
<dbReference type="EMBL" id="JAWLIP010000001">
    <property type="protein sequence ID" value="MDV6225636.1"/>
    <property type="molecule type" value="Genomic_DNA"/>
</dbReference>
<sequence>MQQIFEGLTRGVPGLGPREMLPPALTFEKPENIAGAPSLRHHPAKLFLGLVNAQIVRSNSGERFASGGTQIGIADDRHALTIAGSRAGKGRSAIIPNMMRYTGSVLAIDPKGELARETAIVRAQRLGHEVIIVDPFGTTGNALASYRRGFNPLAAMQEESAVEDAVLITDALVIPGSGDPHWDESARTIIEGIILEVLTAERFAGKRSLVSVRDLLAEGDRLSGDGAQDADMKDMHGLDILESYMRESHVSAVRRAAADFFERPERERDSVLSTARRHLRALSFPEIAASLTEDSFRLAELKTRPMTIYLCLPGGHMGNCGRWLRLFVNLALQAMEKTPGPPATGSPVLFVLDEFASLGHMRQIEDAAGQIAGYGVKLWPILQDLGQLKALYKERWETFMGNAGMLQFFGNNDLTTLEWVSKRLGSTTVEQLSESSVAPDSQRRGAIGAGTSFAPRTMPILEPGEIALVFGRADPMLRQLIIMAGFAPMILQRAFYDKHEAFAGLR</sequence>